<keyword evidence="2" id="KW-1185">Reference proteome</keyword>
<gene>
    <name evidence="1" type="ORF">AQJ67_33725</name>
</gene>
<reference evidence="1 2" key="1">
    <citation type="submission" date="2015-10" db="EMBL/GenBank/DDBJ databases">
        <title>Draft genome sequence of Streptomyces caeruleatus NRRL B-24802, type strain for the species Streptomyces caeruleatus.</title>
        <authorList>
            <person name="Ruckert C."/>
            <person name="Winkler A."/>
            <person name="Kalinowski J."/>
            <person name="Kampfer P."/>
            <person name="Glaeser S."/>
        </authorList>
    </citation>
    <scope>NUCLEOTIDE SEQUENCE [LARGE SCALE GENOMIC DNA]</scope>
    <source>
        <strain evidence="1 2">NRRL B-24802</strain>
    </source>
</reference>
<dbReference type="RefSeq" id="WP_062723158.1">
    <property type="nucleotide sequence ID" value="NZ_KQ948936.1"/>
</dbReference>
<organism evidence="1 2">
    <name type="scientific">Streptomyces caeruleatus</name>
    <dbReference type="NCBI Taxonomy" id="661399"/>
    <lineage>
        <taxon>Bacteria</taxon>
        <taxon>Bacillati</taxon>
        <taxon>Actinomycetota</taxon>
        <taxon>Actinomycetes</taxon>
        <taxon>Kitasatosporales</taxon>
        <taxon>Streptomycetaceae</taxon>
        <taxon>Streptomyces</taxon>
    </lineage>
</organism>
<dbReference type="Proteomes" id="UP000053429">
    <property type="component" value="Unassembled WGS sequence"/>
</dbReference>
<evidence type="ECO:0008006" key="3">
    <source>
        <dbReference type="Google" id="ProtNLM"/>
    </source>
</evidence>
<proteinExistence type="predicted"/>
<protein>
    <recommendedName>
        <fullName evidence="3">Minor tail protein</fullName>
    </recommendedName>
</protein>
<accession>A0A101TPQ5</accession>
<name>A0A101TPQ5_9ACTN</name>
<comment type="caution">
    <text evidence="1">The sequence shown here is derived from an EMBL/GenBank/DDBJ whole genome shotgun (WGS) entry which is preliminary data.</text>
</comment>
<dbReference type="EMBL" id="LMWY01000044">
    <property type="protein sequence ID" value="KUN96203.1"/>
    <property type="molecule type" value="Genomic_DNA"/>
</dbReference>
<evidence type="ECO:0000313" key="1">
    <source>
        <dbReference type="EMBL" id="KUN96203.1"/>
    </source>
</evidence>
<sequence>MSVPIAPPYRVLFCDLRSDQLLDALPVQGVSLDDYIGKTGRMTGTVPIPNRAMAERARRAILPGRTGVWIERGRDLWWGGVLWTLALASDSRGRLGAQIQAGGWESYLYRRLLYDTQIAAQVDQFDVARGLVDYAQNTTGGNIGITYDTDPSGVVRDRTFLRYDLASIGDLLDDLAAVENGFEWRIASFRDSDGRRVKRLQLGHPTIRTGASDVVLDHPGPVLSYTWPVDATAKANAWQSRGASINSNQAQDSYPLMSELLVADDDLAAGWPRLDGTSDYTTVERQATLDAHARADHAAARDPVQIPEVEVLLGGTITPALLGATVRLRIRDLWHPTTLDARYRVVGMSVTPPERGRPETARLFLEVP</sequence>
<dbReference type="AlphaFoldDB" id="A0A101TPQ5"/>
<evidence type="ECO:0000313" key="2">
    <source>
        <dbReference type="Proteomes" id="UP000053429"/>
    </source>
</evidence>
<dbReference type="STRING" id="661399.AQJ67_33725"/>